<dbReference type="Proteomes" id="UP001239111">
    <property type="component" value="Chromosome 3"/>
</dbReference>
<evidence type="ECO:0000313" key="1">
    <source>
        <dbReference type="EMBL" id="KAJ8674469.1"/>
    </source>
</evidence>
<gene>
    <name evidence="1" type="ORF">QAD02_005731</name>
</gene>
<comment type="caution">
    <text evidence="1">The sequence shown here is derived from an EMBL/GenBank/DDBJ whole genome shotgun (WGS) entry which is preliminary data.</text>
</comment>
<protein>
    <submittedName>
        <fullName evidence="1">Uncharacterized protein</fullName>
    </submittedName>
</protein>
<sequence length="210" mass="23688">MKHIKYLRSGNEDCTITSGTQHQNLEDRINDESLVDTIRASTSTETVPQTIPVPEGGTLANATIEVDPSVGQVRLPSKESPVIEVAPLIDAEQEYNYVPKLPIVANFDLDALLNSSAHGQALIRNYNARQIFDVTDQSILCFLVAKYFFDNLPNVLLENEDLEFIARLFIKRFPNEVLETYYVHPVLKSVSRDNISKLSSGKFRNKYKND</sequence>
<keyword evidence="2" id="KW-1185">Reference proteome</keyword>
<organism evidence="1 2">
    <name type="scientific">Eretmocerus hayati</name>
    <dbReference type="NCBI Taxonomy" id="131215"/>
    <lineage>
        <taxon>Eukaryota</taxon>
        <taxon>Metazoa</taxon>
        <taxon>Ecdysozoa</taxon>
        <taxon>Arthropoda</taxon>
        <taxon>Hexapoda</taxon>
        <taxon>Insecta</taxon>
        <taxon>Pterygota</taxon>
        <taxon>Neoptera</taxon>
        <taxon>Endopterygota</taxon>
        <taxon>Hymenoptera</taxon>
        <taxon>Apocrita</taxon>
        <taxon>Proctotrupomorpha</taxon>
        <taxon>Chalcidoidea</taxon>
        <taxon>Aphelinidae</taxon>
        <taxon>Aphelininae</taxon>
        <taxon>Eretmocerus</taxon>
    </lineage>
</organism>
<evidence type="ECO:0000313" key="2">
    <source>
        <dbReference type="Proteomes" id="UP001239111"/>
    </source>
</evidence>
<dbReference type="EMBL" id="CM056743">
    <property type="protein sequence ID" value="KAJ8674469.1"/>
    <property type="molecule type" value="Genomic_DNA"/>
</dbReference>
<proteinExistence type="predicted"/>
<accession>A0ACC2NTA4</accession>
<name>A0ACC2NTA4_9HYME</name>
<reference evidence="1" key="1">
    <citation type="submission" date="2023-04" db="EMBL/GenBank/DDBJ databases">
        <title>A chromosome-level genome assembly of the parasitoid wasp Eretmocerus hayati.</title>
        <authorList>
            <person name="Zhong Y."/>
            <person name="Liu S."/>
            <person name="Liu Y."/>
        </authorList>
    </citation>
    <scope>NUCLEOTIDE SEQUENCE</scope>
    <source>
        <strain evidence="1">ZJU_SS_LIU_2023</strain>
    </source>
</reference>